<evidence type="ECO:0000256" key="4">
    <source>
        <dbReference type="ARBA" id="ARBA00022679"/>
    </source>
</evidence>
<evidence type="ECO:0000256" key="7">
    <source>
        <dbReference type="ARBA" id="ARBA00034000"/>
    </source>
</evidence>
<keyword evidence="4" id="KW-0808">Transferase</keyword>
<protein>
    <submittedName>
        <fullName evidence="13">Penicillin-binding protein 1F</fullName>
    </submittedName>
</protein>
<dbReference type="GO" id="GO:0009252">
    <property type="term" value="P:peptidoglycan biosynthetic process"/>
    <property type="evidence" value="ECO:0007669"/>
    <property type="project" value="TreeGrafter"/>
</dbReference>
<keyword evidence="6" id="KW-0511">Multifunctional enzyme</keyword>
<keyword evidence="10" id="KW-1133">Transmembrane helix</keyword>
<dbReference type="InterPro" id="IPR001264">
    <property type="entry name" value="Glyco_trans_51"/>
</dbReference>
<organism evidence="13 14">
    <name type="scientific">Capillimicrobium parvum</name>
    <dbReference type="NCBI Taxonomy" id="2884022"/>
    <lineage>
        <taxon>Bacteria</taxon>
        <taxon>Bacillati</taxon>
        <taxon>Actinomycetota</taxon>
        <taxon>Thermoleophilia</taxon>
        <taxon>Solirubrobacterales</taxon>
        <taxon>Capillimicrobiaceae</taxon>
        <taxon>Capillimicrobium</taxon>
    </lineage>
</organism>
<feature type="compositionally biased region" description="Low complexity" evidence="9">
    <location>
        <begin position="698"/>
        <end position="709"/>
    </location>
</feature>
<dbReference type="InterPro" id="IPR050396">
    <property type="entry name" value="Glycosyltr_51/Transpeptidase"/>
</dbReference>
<dbReference type="GO" id="GO:0030288">
    <property type="term" value="C:outer membrane-bounded periplasmic space"/>
    <property type="evidence" value="ECO:0007669"/>
    <property type="project" value="TreeGrafter"/>
</dbReference>
<feature type="domain" description="Penicillin-binding protein transpeptidase" evidence="11">
    <location>
        <begin position="346"/>
        <end position="597"/>
    </location>
</feature>
<keyword evidence="14" id="KW-1185">Reference proteome</keyword>
<gene>
    <name evidence="13" type="primary">pbpF</name>
    <name evidence="13" type="ORF">DSM104329_05705</name>
</gene>
<dbReference type="Gene3D" id="1.10.3810.10">
    <property type="entry name" value="Biosynthetic peptidoglycan transglycosylase-like"/>
    <property type="match status" value="1"/>
</dbReference>
<name>A0A9E7C367_9ACTN</name>
<evidence type="ECO:0000256" key="2">
    <source>
        <dbReference type="ARBA" id="ARBA00022670"/>
    </source>
</evidence>
<dbReference type="AlphaFoldDB" id="A0A9E7C367"/>
<evidence type="ECO:0000256" key="8">
    <source>
        <dbReference type="ARBA" id="ARBA00049902"/>
    </source>
</evidence>
<keyword evidence="2" id="KW-0645">Protease</keyword>
<evidence type="ECO:0000259" key="11">
    <source>
        <dbReference type="Pfam" id="PF00905"/>
    </source>
</evidence>
<dbReference type="PANTHER" id="PTHR32282:SF33">
    <property type="entry name" value="PEPTIDOGLYCAN GLYCOSYLTRANSFERASE"/>
    <property type="match status" value="1"/>
</dbReference>
<feature type="transmembrane region" description="Helical" evidence="10">
    <location>
        <begin position="21"/>
        <end position="46"/>
    </location>
</feature>
<dbReference type="InterPro" id="IPR023346">
    <property type="entry name" value="Lysozyme-like_dom_sf"/>
</dbReference>
<dbReference type="Proteomes" id="UP001162834">
    <property type="component" value="Chromosome"/>
</dbReference>
<dbReference type="SUPFAM" id="SSF56601">
    <property type="entry name" value="beta-lactamase/transpeptidase-like"/>
    <property type="match status" value="1"/>
</dbReference>
<dbReference type="Gene3D" id="3.40.710.10">
    <property type="entry name" value="DD-peptidase/beta-lactamase superfamily"/>
    <property type="match status" value="1"/>
</dbReference>
<dbReference type="KEGG" id="sbae:DSM104329_05705"/>
<dbReference type="InterPro" id="IPR001460">
    <property type="entry name" value="PCN-bd_Tpept"/>
</dbReference>
<proteinExistence type="predicted"/>
<feature type="domain" description="Glycosyl transferase family 51" evidence="12">
    <location>
        <begin position="79"/>
        <end position="258"/>
    </location>
</feature>
<reference evidence="13" key="1">
    <citation type="journal article" date="2022" name="Int. J. Syst. Evol. Microbiol.">
        <title>Pseudomonas aegrilactucae sp. nov. and Pseudomonas morbosilactucae sp. nov., pathogens causing bacterial rot of lettuce in Japan.</title>
        <authorList>
            <person name="Sawada H."/>
            <person name="Fujikawa T."/>
            <person name="Satou M."/>
        </authorList>
    </citation>
    <scope>NUCLEOTIDE SEQUENCE</scope>
    <source>
        <strain evidence="13">0166_1</strain>
    </source>
</reference>
<dbReference type="SUPFAM" id="SSF53955">
    <property type="entry name" value="Lysozyme-like"/>
    <property type="match status" value="1"/>
</dbReference>
<dbReference type="PANTHER" id="PTHR32282">
    <property type="entry name" value="BINDING PROTEIN TRANSPEPTIDASE, PUTATIVE-RELATED"/>
    <property type="match status" value="1"/>
</dbReference>
<dbReference type="InterPro" id="IPR036950">
    <property type="entry name" value="PBP_transglycosylase"/>
</dbReference>
<dbReference type="GO" id="GO:0006508">
    <property type="term" value="P:proteolysis"/>
    <property type="evidence" value="ECO:0007669"/>
    <property type="project" value="UniProtKB-KW"/>
</dbReference>
<comment type="catalytic activity">
    <reaction evidence="8">
        <text>[GlcNAc-(1-&gt;4)-Mur2Ac(oyl-L-Ala-gamma-D-Glu-L-Lys-D-Ala-D-Ala)](n)-di-trans,octa-cis-undecaprenyl diphosphate + beta-D-GlcNAc-(1-&gt;4)-Mur2Ac(oyl-L-Ala-gamma-D-Glu-L-Lys-D-Ala-D-Ala)-di-trans,octa-cis-undecaprenyl diphosphate = [GlcNAc-(1-&gt;4)-Mur2Ac(oyl-L-Ala-gamma-D-Glu-L-Lys-D-Ala-D-Ala)](n+1)-di-trans,octa-cis-undecaprenyl diphosphate + di-trans,octa-cis-undecaprenyl diphosphate + H(+)</text>
        <dbReference type="Rhea" id="RHEA:23708"/>
        <dbReference type="Rhea" id="RHEA-COMP:9602"/>
        <dbReference type="Rhea" id="RHEA-COMP:9603"/>
        <dbReference type="ChEBI" id="CHEBI:15378"/>
        <dbReference type="ChEBI" id="CHEBI:58405"/>
        <dbReference type="ChEBI" id="CHEBI:60033"/>
        <dbReference type="ChEBI" id="CHEBI:78435"/>
        <dbReference type="EC" id="2.4.99.28"/>
    </reaction>
</comment>
<keyword evidence="10" id="KW-0812">Transmembrane</keyword>
<keyword evidence="10" id="KW-0472">Membrane</keyword>
<dbReference type="GO" id="GO:0008955">
    <property type="term" value="F:peptidoglycan glycosyltransferase activity"/>
    <property type="evidence" value="ECO:0007669"/>
    <property type="project" value="UniProtKB-EC"/>
</dbReference>
<evidence type="ECO:0000313" key="13">
    <source>
        <dbReference type="EMBL" id="UGS39271.1"/>
    </source>
</evidence>
<evidence type="ECO:0000256" key="3">
    <source>
        <dbReference type="ARBA" id="ARBA00022676"/>
    </source>
</evidence>
<feature type="compositionally biased region" description="Low complexity" evidence="9">
    <location>
        <begin position="653"/>
        <end position="670"/>
    </location>
</feature>
<dbReference type="GO" id="GO:0009002">
    <property type="term" value="F:serine-type D-Ala-D-Ala carboxypeptidase activity"/>
    <property type="evidence" value="ECO:0007669"/>
    <property type="project" value="UniProtKB-EC"/>
</dbReference>
<feature type="compositionally biased region" description="Low complexity" evidence="9">
    <location>
        <begin position="737"/>
        <end position="746"/>
    </location>
</feature>
<dbReference type="InterPro" id="IPR012338">
    <property type="entry name" value="Beta-lactam/transpept-like"/>
</dbReference>
<dbReference type="Pfam" id="PF00912">
    <property type="entry name" value="Transgly"/>
    <property type="match status" value="1"/>
</dbReference>
<evidence type="ECO:0000256" key="9">
    <source>
        <dbReference type="SAM" id="MobiDB-lite"/>
    </source>
</evidence>
<comment type="catalytic activity">
    <reaction evidence="7">
        <text>Preferential cleavage: (Ac)2-L-Lys-D-Ala-|-D-Ala. Also transpeptidation of peptidyl-alanyl moieties that are N-acyl substituents of D-alanine.</text>
        <dbReference type="EC" id="3.4.16.4"/>
    </reaction>
</comment>
<evidence type="ECO:0000256" key="10">
    <source>
        <dbReference type="SAM" id="Phobius"/>
    </source>
</evidence>
<evidence type="ECO:0000256" key="5">
    <source>
        <dbReference type="ARBA" id="ARBA00022801"/>
    </source>
</evidence>
<dbReference type="GO" id="GO:0008658">
    <property type="term" value="F:penicillin binding"/>
    <property type="evidence" value="ECO:0007669"/>
    <property type="project" value="InterPro"/>
</dbReference>
<accession>A0A9E7C367</accession>
<feature type="compositionally biased region" description="Pro residues" evidence="9">
    <location>
        <begin position="710"/>
        <end position="736"/>
    </location>
</feature>
<evidence type="ECO:0000256" key="1">
    <source>
        <dbReference type="ARBA" id="ARBA00022645"/>
    </source>
</evidence>
<dbReference type="Pfam" id="PF00905">
    <property type="entry name" value="Transpeptidase"/>
    <property type="match status" value="1"/>
</dbReference>
<feature type="region of interest" description="Disordered" evidence="9">
    <location>
        <begin position="633"/>
        <end position="746"/>
    </location>
</feature>
<evidence type="ECO:0000256" key="6">
    <source>
        <dbReference type="ARBA" id="ARBA00023268"/>
    </source>
</evidence>
<keyword evidence="1" id="KW-0121">Carboxypeptidase</keyword>
<evidence type="ECO:0000313" key="14">
    <source>
        <dbReference type="Proteomes" id="UP001162834"/>
    </source>
</evidence>
<keyword evidence="5" id="KW-0378">Hydrolase</keyword>
<sequence length="746" mass="79784">MSRRDRQRRRNRNRHGHGAGRIVFLGFGVVIATLAIGVLGVVGWVASVANSAPSIDELKPVNPGSSSVVYAADGTRLGFIQSDILRTQVRYADIPRTMKDATIAIEDKRFWDHKGVDFEGILRSGFKNVTTGKTVQGGSTLTMQLVRNLYTDDRARDGIEGYKRKIREAKLAEELEDEHSKDWILSKYLNNIPYGTIGGQEALGVQAAARVFFDKPAAELTLGESALLAGLPQAPSLYNPFLDAKAAMKRRNEVLDAMAGEGMITPAQAARAKARGLGVERSDFYTERREQFFFDFVRSELIEKYGVNEVRKGGLTIHTTLDLDMQKKARSAMTGVLNQPGDPSSAIVTIDQSNGYIKAMASTASYKQTKFNLAAQGHRQPGSTFKIMVLMTALRRGVDPAGTTYVSKPLKFTDPKWGPIDVATYSNTYLGSSNLVRATLASDNSVYQQLDLDLGPDQVKRTAKDMGITSKLEGYPAEGLGGLKYGVSPLEMANAYATIADGGYRNRPIAVTKVVFPDGRTDNLGKPRRKKVFSDGVTYEATKILQQNIQGGTGTAANIGCPAGGKTGTTDNFRDAWFVGFTPKLTTAVWVGYPNTQVEMFSVHGIAVAGGTFPAQIWGAYMKQVKGRFCGDFEQPQEPFESQPFFGKYATTGAPGSSADGAFSSSGAQSFETGGTKPDASGTTGGGNTGYDPGAYETPPQKAPATQAPDPTPAPAPTPTPDPAPTPAPAPAPTPTPDAGGAAPTP</sequence>
<dbReference type="EMBL" id="CP087164">
    <property type="protein sequence ID" value="UGS39271.1"/>
    <property type="molecule type" value="Genomic_DNA"/>
</dbReference>
<evidence type="ECO:0000259" key="12">
    <source>
        <dbReference type="Pfam" id="PF00912"/>
    </source>
</evidence>
<keyword evidence="3" id="KW-0328">Glycosyltransferase</keyword>
<dbReference type="RefSeq" id="WP_259313276.1">
    <property type="nucleotide sequence ID" value="NZ_CP087164.1"/>
</dbReference>